<keyword evidence="8" id="KW-0472">Membrane</keyword>
<proteinExistence type="inferred from homology"/>
<evidence type="ECO:0000256" key="4">
    <source>
        <dbReference type="ARBA" id="ARBA00022692"/>
    </source>
</evidence>
<dbReference type="PANTHER" id="PTHR12369:SF11">
    <property type="entry name" value="HEXOSYLTRANSFERASE"/>
    <property type="match status" value="1"/>
</dbReference>
<keyword evidence="12" id="KW-1185">Reference proteome</keyword>
<evidence type="ECO:0000256" key="6">
    <source>
        <dbReference type="ARBA" id="ARBA00022989"/>
    </source>
</evidence>
<evidence type="ECO:0000256" key="8">
    <source>
        <dbReference type="ARBA" id="ARBA00023136"/>
    </source>
</evidence>
<evidence type="ECO:0000313" key="11">
    <source>
        <dbReference type="EMBL" id="KNC28775.1"/>
    </source>
</evidence>
<evidence type="ECO:0000256" key="5">
    <source>
        <dbReference type="ARBA" id="ARBA00022968"/>
    </source>
</evidence>
<dbReference type="SUPFAM" id="SSF53448">
    <property type="entry name" value="Nucleotide-diphospho-sugar transferases"/>
    <property type="match status" value="1"/>
</dbReference>
<dbReference type="AlphaFoldDB" id="A0A0L0C948"/>
<evidence type="ECO:0000313" key="12">
    <source>
        <dbReference type="Proteomes" id="UP000037069"/>
    </source>
</evidence>
<comment type="similarity">
    <text evidence="2 10">Belongs to the chondroitin N-acetylgalactosaminyltransferase family.</text>
</comment>
<keyword evidence="3 10" id="KW-0808">Transferase</keyword>
<dbReference type="EMBL" id="JRES01000749">
    <property type="protein sequence ID" value="KNC28775.1"/>
    <property type="molecule type" value="Genomic_DNA"/>
</dbReference>
<organism evidence="11 12">
    <name type="scientific">Lucilia cuprina</name>
    <name type="common">Green bottle fly</name>
    <name type="synonym">Australian sheep blowfly</name>
    <dbReference type="NCBI Taxonomy" id="7375"/>
    <lineage>
        <taxon>Eukaryota</taxon>
        <taxon>Metazoa</taxon>
        <taxon>Ecdysozoa</taxon>
        <taxon>Arthropoda</taxon>
        <taxon>Hexapoda</taxon>
        <taxon>Insecta</taxon>
        <taxon>Pterygota</taxon>
        <taxon>Neoptera</taxon>
        <taxon>Endopterygota</taxon>
        <taxon>Diptera</taxon>
        <taxon>Brachycera</taxon>
        <taxon>Muscomorpha</taxon>
        <taxon>Oestroidea</taxon>
        <taxon>Calliphoridae</taxon>
        <taxon>Luciliinae</taxon>
        <taxon>Lucilia</taxon>
    </lineage>
</organism>
<evidence type="ECO:0000256" key="3">
    <source>
        <dbReference type="ARBA" id="ARBA00022679"/>
    </source>
</evidence>
<accession>A0A0L0C948</accession>
<dbReference type="GO" id="GO:0032580">
    <property type="term" value="C:Golgi cisterna membrane"/>
    <property type="evidence" value="ECO:0007669"/>
    <property type="project" value="UniProtKB-SubCell"/>
</dbReference>
<dbReference type="Pfam" id="PF05679">
    <property type="entry name" value="CHGN"/>
    <property type="match status" value="1"/>
</dbReference>
<dbReference type="Gene3D" id="3.90.550.50">
    <property type="match status" value="1"/>
</dbReference>
<dbReference type="Gene3D" id="3.90.550.10">
    <property type="entry name" value="Spore Coat Polysaccharide Biosynthesis Protein SpsA, Chain A"/>
    <property type="match status" value="1"/>
</dbReference>
<dbReference type="Proteomes" id="UP000037069">
    <property type="component" value="Unassembled WGS sequence"/>
</dbReference>
<evidence type="ECO:0000256" key="7">
    <source>
        <dbReference type="ARBA" id="ARBA00023034"/>
    </source>
</evidence>
<keyword evidence="4" id="KW-0812">Transmembrane</keyword>
<comment type="caution">
    <text evidence="11">The sequence shown here is derived from an EMBL/GenBank/DDBJ whole genome shotgun (WGS) entry which is preliminary data.</text>
</comment>
<dbReference type="STRING" id="7375.A0A0L0C948"/>
<keyword evidence="5 10" id="KW-0735">Signal-anchor</keyword>
<name>A0A0L0C948_LUCCU</name>
<dbReference type="EC" id="2.4.1.-" evidence="10"/>
<evidence type="ECO:0000256" key="1">
    <source>
        <dbReference type="ARBA" id="ARBA00004447"/>
    </source>
</evidence>
<dbReference type="GO" id="GO:0047238">
    <property type="term" value="F:glucuronosyl-N-acetylgalactosaminyl-proteoglycan 4-beta-N-acetylgalactosaminyltransferase activity"/>
    <property type="evidence" value="ECO:0007669"/>
    <property type="project" value="TreeGrafter"/>
</dbReference>
<dbReference type="PANTHER" id="PTHR12369">
    <property type="entry name" value="CHONDROITIN SYNTHASE"/>
    <property type="match status" value="1"/>
</dbReference>
<dbReference type="FunFam" id="3.90.550.50:FF:000004">
    <property type="entry name" value="Hexosyltransferase"/>
    <property type="match status" value="1"/>
</dbReference>
<evidence type="ECO:0000256" key="9">
    <source>
        <dbReference type="ARBA" id="ARBA00023180"/>
    </source>
</evidence>
<keyword evidence="7 10" id="KW-0333">Golgi apparatus</keyword>
<keyword evidence="6" id="KW-1133">Transmembrane helix</keyword>
<protein>
    <recommendedName>
        <fullName evidence="10">Hexosyltransferase</fullName>
        <ecNumber evidence="10">2.4.1.-</ecNumber>
    </recommendedName>
</protein>
<keyword evidence="9" id="KW-0325">Glycoprotein</keyword>
<dbReference type="InterPro" id="IPR051227">
    <property type="entry name" value="CS_glycosyltransferase"/>
</dbReference>
<sequence>MFAKNNMTKRKTLIFACFGIAIGLCIGTVLKNYRALEIVKRCSMKPNNQKTPFEIIGLKPEDNIQNSQKNLVFVGVMTAKNFIEGRARAVYDTWGKEVPGRIAFFSSEGSYSDEMPVIGLKNVDDRYPPQKKSFMMLYYMYENYIDKFEWFIRADDDVYIEPQKLEKFLRSIDSSKPQFIGQAGKGNSEEFGLLSLEFDENFCMGGPGVILSSETLRRVAPHIPTCLKNLYSTHEDVEVGRCVQKFAGIPCTWNYEMQYILRHNSSGRAAFTGKLKRKEIHNAISLHPIKQAPLMYRLHSYIQGLKAEEMRQESLLLHRDIKRMAKYLEIPDDSRYLVPGIPLIPEEENSKRHFEDHNILGISPDLNKFAPKTRDDLLEWSFLARSLYSTDHSNPKHKIDSAMREGLEDVITEVMENINNYSRQRGRVIEFRELLYGYTRLNALHGQDLILDLLLIYKKYRGKKMTVPVRRHLYVQRAFTGIFIKEFEEDFYNTTLQKSFFKNILNQGVESLSNHFSIPGLLAAGNPSGSGNSKIVFVLPIAGRLSTFKRFLATYESVAIEEDKNCDLLVVIFGSLVDIQDHLAEIRSLKYKHVYQQINYIHRQEDFSRGVALDTAARSSYIQEDNIILFIDVDMVFKVETLQRIRMNTLQGKQVYLPIVFSQYDPKRQQQQQIPADEITNESGYFRQFGFGICAIYKSDILDENINGFDKDITGWGLEDVKFLEKIVKNGNRQNSFMINTAELSEDYNLKASQMRRLTIFRAPDPSLVHIYHDISCDINLETAQYNMCLGTKANSLGSTRLMEHLFYNNPDNIEFIKEFNRKKEIR</sequence>
<dbReference type="OrthoDB" id="431432at2759"/>
<comment type="subcellular location">
    <subcellularLocation>
        <location evidence="1 10">Golgi apparatus</location>
        <location evidence="1 10">Golgi stack membrane</location>
        <topology evidence="1 10">Single-pass type II membrane protein</topology>
    </subcellularLocation>
</comment>
<dbReference type="OMA" id="CADRVNC"/>
<gene>
    <name evidence="11" type="ORF">FF38_09945</name>
</gene>
<dbReference type="InterPro" id="IPR029044">
    <property type="entry name" value="Nucleotide-diphossugar_trans"/>
</dbReference>
<dbReference type="InterPro" id="IPR008428">
    <property type="entry name" value="Chond_GalNAc"/>
</dbReference>
<evidence type="ECO:0000256" key="10">
    <source>
        <dbReference type="RuleBase" id="RU364016"/>
    </source>
</evidence>
<reference evidence="11 12" key="1">
    <citation type="journal article" date="2015" name="Nat. Commun.">
        <title>Lucilia cuprina genome unlocks parasitic fly biology to underpin future interventions.</title>
        <authorList>
            <person name="Anstead C.A."/>
            <person name="Korhonen P.K."/>
            <person name="Young N.D."/>
            <person name="Hall R.S."/>
            <person name="Jex A.R."/>
            <person name="Murali S.C."/>
            <person name="Hughes D.S."/>
            <person name="Lee S.F."/>
            <person name="Perry T."/>
            <person name="Stroehlein A.J."/>
            <person name="Ansell B.R."/>
            <person name="Breugelmans B."/>
            <person name="Hofmann A."/>
            <person name="Qu J."/>
            <person name="Dugan S."/>
            <person name="Lee S.L."/>
            <person name="Chao H."/>
            <person name="Dinh H."/>
            <person name="Han Y."/>
            <person name="Doddapaneni H.V."/>
            <person name="Worley K.C."/>
            <person name="Muzny D.M."/>
            <person name="Ioannidis P."/>
            <person name="Waterhouse R.M."/>
            <person name="Zdobnov E.M."/>
            <person name="James P.J."/>
            <person name="Bagnall N.H."/>
            <person name="Kotze A.C."/>
            <person name="Gibbs R.A."/>
            <person name="Richards S."/>
            <person name="Batterham P."/>
            <person name="Gasser R.B."/>
        </authorList>
    </citation>
    <scope>NUCLEOTIDE SEQUENCE [LARGE SCALE GENOMIC DNA]</scope>
    <source>
        <strain evidence="11 12">LS</strain>
        <tissue evidence="11">Full body</tissue>
    </source>
</reference>
<evidence type="ECO:0000256" key="2">
    <source>
        <dbReference type="ARBA" id="ARBA00009239"/>
    </source>
</evidence>